<feature type="region of interest" description="Disordered" evidence="2">
    <location>
        <begin position="1"/>
        <end position="137"/>
    </location>
</feature>
<protein>
    <submittedName>
        <fullName evidence="3">Uncharacterized protein</fullName>
    </submittedName>
</protein>
<proteinExistence type="predicted"/>
<evidence type="ECO:0000256" key="2">
    <source>
        <dbReference type="SAM" id="MobiDB-lite"/>
    </source>
</evidence>
<evidence type="ECO:0000313" key="4">
    <source>
        <dbReference type="Proteomes" id="UP001605036"/>
    </source>
</evidence>
<feature type="compositionally biased region" description="Basic residues" evidence="2">
    <location>
        <begin position="60"/>
        <end position="72"/>
    </location>
</feature>
<feature type="compositionally biased region" description="Basic and acidic residues" evidence="2">
    <location>
        <begin position="41"/>
        <end position="50"/>
    </location>
</feature>
<evidence type="ECO:0000313" key="3">
    <source>
        <dbReference type="EMBL" id="KAL2623266.1"/>
    </source>
</evidence>
<reference evidence="3 4" key="1">
    <citation type="submission" date="2024-09" db="EMBL/GenBank/DDBJ databases">
        <title>Chromosome-scale assembly of Riccia fluitans.</title>
        <authorList>
            <person name="Paukszto L."/>
            <person name="Sawicki J."/>
            <person name="Karawczyk K."/>
            <person name="Piernik-Szablinska J."/>
            <person name="Szczecinska M."/>
            <person name="Mazdziarz M."/>
        </authorList>
    </citation>
    <scope>NUCLEOTIDE SEQUENCE [LARGE SCALE GENOMIC DNA]</scope>
    <source>
        <strain evidence="3">Rf_01</strain>
        <tissue evidence="3">Aerial parts of the thallus</tissue>
    </source>
</reference>
<keyword evidence="1" id="KW-0175">Coiled coil</keyword>
<keyword evidence="4" id="KW-1185">Reference proteome</keyword>
<accession>A0ABD1Y9G7</accession>
<organism evidence="3 4">
    <name type="scientific">Riccia fluitans</name>
    <dbReference type="NCBI Taxonomy" id="41844"/>
    <lineage>
        <taxon>Eukaryota</taxon>
        <taxon>Viridiplantae</taxon>
        <taxon>Streptophyta</taxon>
        <taxon>Embryophyta</taxon>
        <taxon>Marchantiophyta</taxon>
        <taxon>Marchantiopsida</taxon>
        <taxon>Marchantiidae</taxon>
        <taxon>Marchantiales</taxon>
        <taxon>Ricciaceae</taxon>
        <taxon>Riccia</taxon>
    </lineage>
</organism>
<name>A0ABD1Y9G7_9MARC</name>
<dbReference type="Proteomes" id="UP001605036">
    <property type="component" value="Unassembled WGS sequence"/>
</dbReference>
<dbReference type="EMBL" id="JBHFFA010000006">
    <property type="protein sequence ID" value="KAL2623266.1"/>
    <property type="molecule type" value="Genomic_DNA"/>
</dbReference>
<gene>
    <name evidence="3" type="ORF">R1flu_003471</name>
</gene>
<dbReference type="AlphaFoldDB" id="A0ABD1Y9G7"/>
<comment type="caution">
    <text evidence="3">The sequence shown here is derived from an EMBL/GenBank/DDBJ whole genome shotgun (WGS) entry which is preliminary data.</text>
</comment>
<feature type="compositionally biased region" description="Basic and acidic residues" evidence="2">
    <location>
        <begin position="1"/>
        <end position="11"/>
    </location>
</feature>
<sequence length="565" mass="63277">MKIKKDGHLVKLLDPNVDAKSQKTPKKKQTGSEQPSRKRPRFESDPKDGNKGNLPSAVKTSRKGKGKVTKSSHHPDVDTNVDIPAKDRRTLKIGMTASRLERDPPLSTPTGQTFDRGNNHIPASDTTKEAPPTSSKVPSDGILEEFVSQMTIVLSNIIEHHARKNQCLASLEEDLAHAKLEEEKLKATIEALEKEESEMNARVALMERKDLYDLLEAKMEGFQIANHPRTIGGFENLNLTITKKWVEIPTLNLEEFEKCPANFPNFVRGHRTLQDELDRTGIDVCYQSLLDALKATARTLPNSLAVFEYMRSIFDSYVNPSNDPNVHPLMKGLDADDFSVDKFFGLQDPTSPDDVQASPDFEEDLRINEHLRLQAEVRNLGAESQRVTRSTRVRLDYEPTILPNVPSTDNPTRPIILDLSVDALEDPSSPPSSQIVPVLALVDFTQLRHPRRTRDRKIKDGLFPGTLDPEAIFHVLKQVLWLIVPIDPALVMMGIMNVEQQQNGHSCGKHVLQMLVGAAKKESDGLDRCFREEGLIRYIATLDQVRSFDVVFGMYLSGKLAGPPM</sequence>
<feature type="coiled-coil region" evidence="1">
    <location>
        <begin position="168"/>
        <end position="209"/>
    </location>
</feature>
<evidence type="ECO:0000256" key="1">
    <source>
        <dbReference type="SAM" id="Coils"/>
    </source>
</evidence>